<evidence type="ECO:0000313" key="3">
    <source>
        <dbReference type="Proteomes" id="UP001240150"/>
    </source>
</evidence>
<keyword evidence="1" id="KW-0472">Membrane</keyword>
<keyword evidence="1" id="KW-0812">Transmembrane</keyword>
<dbReference type="Proteomes" id="UP001240150">
    <property type="component" value="Chromosome"/>
</dbReference>
<feature type="transmembrane region" description="Helical" evidence="1">
    <location>
        <begin position="53"/>
        <end position="72"/>
    </location>
</feature>
<gene>
    <name evidence="2" type="ORF">ACTOB_004715</name>
</gene>
<dbReference type="EMBL" id="CP126980">
    <property type="protein sequence ID" value="WIM92760.1"/>
    <property type="molecule type" value="Genomic_DNA"/>
</dbReference>
<name>A0ABY8WAL6_9ACTN</name>
<feature type="transmembrane region" description="Helical" evidence="1">
    <location>
        <begin position="26"/>
        <end position="47"/>
    </location>
</feature>
<organism evidence="2 3">
    <name type="scientific">Actinoplanes oblitus</name>
    <dbReference type="NCBI Taxonomy" id="3040509"/>
    <lineage>
        <taxon>Bacteria</taxon>
        <taxon>Bacillati</taxon>
        <taxon>Actinomycetota</taxon>
        <taxon>Actinomycetes</taxon>
        <taxon>Micromonosporales</taxon>
        <taxon>Micromonosporaceae</taxon>
        <taxon>Actinoplanes</taxon>
    </lineage>
</organism>
<keyword evidence="1" id="KW-1133">Transmembrane helix</keyword>
<evidence type="ECO:0000256" key="1">
    <source>
        <dbReference type="SAM" id="Phobius"/>
    </source>
</evidence>
<proteinExistence type="predicted"/>
<accession>A0ABY8WAL6</accession>
<keyword evidence="3" id="KW-1185">Reference proteome</keyword>
<protein>
    <submittedName>
        <fullName evidence="2">YcxB family protein</fullName>
    </submittedName>
</protein>
<sequence>MEDAGELTFQARAEPNLTAALIRRGMLPTVTVVGGAMLALAALLYQAGDPGDWATPLLVGSIVAPLFVLFTVPQQAVKRNAHKIGGPVAYRIDAVGVHIIHGFSTSTLPWSAIRAVRRARGQIMLSHGGLSGGKRRTAGIPTADLTAAEQARLLAVLRSRGEALANAPAA</sequence>
<evidence type="ECO:0000313" key="2">
    <source>
        <dbReference type="EMBL" id="WIM92760.1"/>
    </source>
</evidence>
<reference evidence="2 3" key="1">
    <citation type="submission" date="2023-06" db="EMBL/GenBank/DDBJ databases">
        <authorList>
            <person name="Yushchuk O."/>
            <person name="Binda E."/>
            <person name="Ruckert-Reed C."/>
            <person name="Fedorenko V."/>
            <person name="Kalinowski J."/>
            <person name="Marinelli F."/>
        </authorList>
    </citation>
    <scope>NUCLEOTIDE SEQUENCE [LARGE SCALE GENOMIC DNA]</scope>
    <source>
        <strain evidence="2 3">NRRL 3884</strain>
    </source>
</reference>
<dbReference type="RefSeq" id="WP_284913967.1">
    <property type="nucleotide sequence ID" value="NZ_CP126980.1"/>
</dbReference>